<dbReference type="GO" id="GO:0006611">
    <property type="term" value="P:protein export from nucleus"/>
    <property type="evidence" value="ECO:0007669"/>
    <property type="project" value="InterPro"/>
</dbReference>
<comment type="subcellular location">
    <subcellularLocation>
        <location evidence="2">Cytoplasm</location>
    </subcellularLocation>
    <subcellularLocation>
        <location evidence="1">Nucleus</location>
    </subcellularLocation>
</comment>
<gene>
    <name evidence="9" type="primary">XPO6</name>
    <name evidence="9" type="ORF">TNIN_64921</name>
</gene>
<keyword evidence="10" id="KW-1185">Reference proteome</keyword>
<dbReference type="SUPFAM" id="SSF48371">
    <property type="entry name" value="ARM repeat"/>
    <property type="match status" value="1"/>
</dbReference>
<evidence type="ECO:0000256" key="3">
    <source>
        <dbReference type="ARBA" id="ARBA00009466"/>
    </source>
</evidence>
<dbReference type="PANTHER" id="PTHR21452:SF4">
    <property type="entry name" value="EXPORTIN-6"/>
    <property type="match status" value="1"/>
</dbReference>
<evidence type="ECO:0000256" key="5">
    <source>
        <dbReference type="ARBA" id="ARBA00022490"/>
    </source>
</evidence>
<dbReference type="InterPro" id="IPR013598">
    <property type="entry name" value="Exportin-1/Importin-b-like"/>
</dbReference>
<dbReference type="OrthoDB" id="10261013at2759"/>
<comment type="similarity">
    <text evidence="3">Belongs to the exportin family.</text>
</comment>
<keyword evidence="6" id="KW-0653">Protein transport</keyword>
<reference evidence="9" key="1">
    <citation type="submission" date="2020-08" db="EMBL/GenBank/DDBJ databases">
        <title>Multicomponent nature underlies the extraordinary mechanical properties of spider dragline silk.</title>
        <authorList>
            <person name="Kono N."/>
            <person name="Nakamura H."/>
            <person name="Mori M."/>
            <person name="Yoshida Y."/>
            <person name="Ohtoshi R."/>
            <person name="Malay A.D."/>
            <person name="Moran D.A.P."/>
            <person name="Tomita M."/>
            <person name="Numata K."/>
            <person name="Arakawa K."/>
        </authorList>
    </citation>
    <scope>NUCLEOTIDE SEQUENCE</scope>
</reference>
<evidence type="ECO:0000259" key="8">
    <source>
        <dbReference type="Pfam" id="PF08389"/>
    </source>
</evidence>
<dbReference type="InterPro" id="IPR011989">
    <property type="entry name" value="ARM-like"/>
</dbReference>
<comment type="caution">
    <text evidence="9">The sequence shown here is derived from an EMBL/GenBank/DDBJ whole genome shotgun (WGS) entry which is preliminary data.</text>
</comment>
<protein>
    <submittedName>
        <fullName evidence="9">Exportin-6</fullName>
    </submittedName>
</protein>
<dbReference type="InterPro" id="IPR016024">
    <property type="entry name" value="ARM-type_fold"/>
</dbReference>
<dbReference type="Gene3D" id="1.25.10.10">
    <property type="entry name" value="Leucine-rich Repeat Variant"/>
    <property type="match status" value="1"/>
</dbReference>
<name>A0A8X6M6Y5_9ARAC</name>
<evidence type="ECO:0000256" key="7">
    <source>
        <dbReference type="ARBA" id="ARBA00023242"/>
    </source>
</evidence>
<feature type="domain" description="Exportin-1/Importin-beta-like" evidence="8">
    <location>
        <begin position="103"/>
        <end position="204"/>
    </location>
</feature>
<dbReference type="PANTHER" id="PTHR21452">
    <property type="entry name" value="EXPORTIN-6"/>
    <property type="match status" value="1"/>
</dbReference>
<evidence type="ECO:0000256" key="1">
    <source>
        <dbReference type="ARBA" id="ARBA00004123"/>
    </source>
</evidence>
<proteinExistence type="inferred from homology"/>
<accession>A0A8X6M6Y5</accession>
<dbReference type="InterPro" id="IPR040016">
    <property type="entry name" value="XPO6"/>
</dbReference>
<dbReference type="GO" id="GO:0005634">
    <property type="term" value="C:nucleus"/>
    <property type="evidence" value="ECO:0007669"/>
    <property type="project" value="UniProtKB-SubCell"/>
</dbReference>
<dbReference type="Proteomes" id="UP000886998">
    <property type="component" value="Unassembled WGS sequence"/>
</dbReference>
<dbReference type="EMBL" id="BMAV01024196">
    <property type="protein sequence ID" value="GFS30832.1"/>
    <property type="molecule type" value="Genomic_DNA"/>
</dbReference>
<evidence type="ECO:0000256" key="6">
    <source>
        <dbReference type="ARBA" id="ARBA00022927"/>
    </source>
</evidence>
<evidence type="ECO:0000256" key="4">
    <source>
        <dbReference type="ARBA" id="ARBA00022448"/>
    </source>
</evidence>
<organism evidence="9 10">
    <name type="scientific">Trichonephila inaurata madagascariensis</name>
    <dbReference type="NCBI Taxonomy" id="2747483"/>
    <lineage>
        <taxon>Eukaryota</taxon>
        <taxon>Metazoa</taxon>
        <taxon>Ecdysozoa</taxon>
        <taxon>Arthropoda</taxon>
        <taxon>Chelicerata</taxon>
        <taxon>Arachnida</taxon>
        <taxon>Araneae</taxon>
        <taxon>Araneomorphae</taxon>
        <taxon>Entelegynae</taxon>
        <taxon>Araneoidea</taxon>
        <taxon>Nephilidae</taxon>
        <taxon>Trichonephila</taxon>
        <taxon>Trichonephila inaurata</taxon>
    </lineage>
</organism>
<dbReference type="Pfam" id="PF08389">
    <property type="entry name" value="Xpo1"/>
    <property type="match status" value="1"/>
</dbReference>
<dbReference type="GO" id="GO:0005049">
    <property type="term" value="F:nuclear export signal receptor activity"/>
    <property type="evidence" value="ECO:0007669"/>
    <property type="project" value="InterPro"/>
</dbReference>
<evidence type="ECO:0000313" key="9">
    <source>
        <dbReference type="EMBL" id="GFS30832.1"/>
    </source>
</evidence>
<dbReference type="GO" id="GO:0005737">
    <property type="term" value="C:cytoplasm"/>
    <property type="evidence" value="ECO:0007669"/>
    <property type="project" value="UniProtKB-SubCell"/>
</dbReference>
<sequence length="1136" mass="131516">MASQDTSLSTLEALMTEFFSPNTTNERKRQIEEILDGFKNQSECWLHCLNFISNTSNEFVIMYCLTVIEHIINKVWIRMPGPDKAHLRTTLHRFMISHHLKVPNYICNKLGKLIVDIGRLDWPHFYPDFFMNIHQLAQANETAPLGLMLIRTVFEEFTSPREDLAVTRKEELHRLLLEQVPVVLNILSGHLDAVLEKHSHLVTATPPPSPTHYQNNSQTLFSTSPLHTGSLLSGMFKSTSKNPFQCMPPLDDESHLLSVLSLKCLAQLLSWIPLSSYITSSLLTTVFHFASFGCHPEPVSIDVMNVGMQQAQTLRKNTDLGIQAMGCINEIMSKHCIPADYEGFLLQVFQDTFHLLQNLTKDNSKNASNRNTLADIDDIYVEKFTDFLMLFVTHHLKRFESNPQFPILEFLALLFKYTFQQPSHDGFYSCLDVWNVFLDYLIYKLKNENNNYEMTLNKYKDVLLALVQEIFRKLQFRYNQSSLEELDDEDLDDDSFTEWQSFLCQCLDIASKISELLPNEIFHLVFSIFEENLQIYFDLEKFLKLPINNSPIELSVCGENECRRLHCSLRDLSSMLQAIGLLVVYMSGEHFISRKLDAQKTLEKLCHAATYSNRHKFYEVKTAAPLVLKVDFIEVHAQILATLKAFCYWLTQYVKETREENSESSVEKIIAEIAIANIKKKVPEKVTHSAAHLLISLTTTVRPAYLFQFIPVQELLTLIGKLELRFLPIETQIVVYRSMSNVLVLPWANITSDSQQLWPMRSSQHDHLIQSLCEPMRSACSTPNFFQDKLLQEHAKPNILWVLKVMCGLIENVSDGSTRTKQVFYKSLQSTITYVESLFHLYLQHSDISESILDFYLCLFSAFRIQIGHPFVQKTMQNFLTLFSSNQVMELTLSEPSSGYKVIEKLLQLLQQVVQEPSSHFKAFLPSTINLCLCQIYPLIAQDPSSEVKLPLFDLLHKILLHNYRYFFKVNVVNTLGESGNEKIENEQHFTKIMEAYGQSFLQPDINLFKQNLLSLETLNNKWKLYYKGYFKNIMLFQFISVLLNALICKSHNLLREEIINTIYNMALVDFNCFYTIFLPRFLQNMESLDANQKATLLRNFRHDTDLHSFAESVQKFVSDLSRPFSLKDLVYLEDF</sequence>
<evidence type="ECO:0000256" key="2">
    <source>
        <dbReference type="ARBA" id="ARBA00004496"/>
    </source>
</evidence>
<keyword evidence="5" id="KW-0963">Cytoplasm</keyword>
<evidence type="ECO:0000313" key="10">
    <source>
        <dbReference type="Proteomes" id="UP000886998"/>
    </source>
</evidence>
<keyword evidence="4" id="KW-0813">Transport</keyword>
<dbReference type="AlphaFoldDB" id="A0A8X6M6Y5"/>
<keyword evidence="7" id="KW-0539">Nucleus</keyword>